<protein>
    <submittedName>
        <fullName evidence="1">Uncharacterized protein</fullName>
    </submittedName>
</protein>
<evidence type="ECO:0000313" key="2">
    <source>
        <dbReference type="Proteomes" id="UP000823775"/>
    </source>
</evidence>
<organism evidence="1 2">
    <name type="scientific">Datura stramonium</name>
    <name type="common">Jimsonweed</name>
    <name type="synonym">Common thornapple</name>
    <dbReference type="NCBI Taxonomy" id="4076"/>
    <lineage>
        <taxon>Eukaryota</taxon>
        <taxon>Viridiplantae</taxon>
        <taxon>Streptophyta</taxon>
        <taxon>Embryophyta</taxon>
        <taxon>Tracheophyta</taxon>
        <taxon>Spermatophyta</taxon>
        <taxon>Magnoliopsida</taxon>
        <taxon>eudicotyledons</taxon>
        <taxon>Gunneridae</taxon>
        <taxon>Pentapetalae</taxon>
        <taxon>asterids</taxon>
        <taxon>lamiids</taxon>
        <taxon>Solanales</taxon>
        <taxon>Solanaceae</taxon>
        <taxon>Solanoideae</taxon>
        <taxon>Datureae</taxon>
        <taxon>Datura</taxon>
    </lineage>
</organism>
<keyword evidence="2" id="KW-1185">Reference proteome</keyword>
<evidence type="ECO:0000313" key="1">
    <source>
        <dbReference type="EMBL" id="MCD7465756.1"/>
    </source>
</evidence>
<reference evidence="1 2" key="1">
    <citation type="journal article" date="2021" name="BMC Genomics">
        <title>Datura genome reveals duplications of psychoactive alkaloid biosynthetic genes and high mutation rate following tissue culture.</title>
        <authorList>
            <person name="Rajewski A."/>
            <person name="Carter-House D."/>
            <person name="Stajich J."/>
            <person name="Litt A."/>
        </authorList>
    </citation>
    <scope>NUCLEOTIDE SEQUENCE [LARGE SCALE GENOMIC DNA]</scope>
    <source>
        <strain evidence="1">AR-01</strain>
    </source>
</reference>
<name>A0ABS8T3V0_DATST</name>
<comment type="caution">
    <text evidence="1">The sequence shown here is derived from an EMBL/GenBank/DDBJ whole genome shotgun (WGS) entry which is preliminary data.</text>
</comment>
<sequence>WICYGGQGSSRWSRRLILPPCYGEPLTIMKTTVDQTWDANVPWIRGRKSVIFPSEARSIRGPRMANRGSKSTANAMT</sequence>
<proteinExistence type="predicted"/>
<dbReference type="EMBL" id="JACEIK010001077">
    <property type="protein sequence ID" value="MCD7465756.1"/>
    <property type="molecule type" value="Genomic_DNA"/>
</dbReference>
<dbReference type="Proteomes" id="UP000823775">
    <property type="component" value="Unassembled WGS sequence"/>
</dbReference>
<gene>
    <name evidence="1" type="ORF">HAX54_001858</name>
</gene>
<feature type="non-terminal residue" evidence="1">
    <location>
        <position position="77"/>
    </location>
</feature>
<feature type="non-terminal residue" evidence="1">
    <location>
        <position position="1"/>
    </location>
</feature>
<accession>A0ABS8T3V0</accession>